<dbReference type="AlphaFoldDB" id="A0A6J6IXS8"/>
<protein>
    <submittedName>
        <fullName evidence="1">Unannotated protein</fullName>
    </submittedName>
</protein>
<dbReference type="Gene3D" id="3.40.190.10">
    <property type="entry name" value="Periplasmic binding protein-like II"/>
    <property type="match status" value="1"/>
</dbReference>
<sequence length="454" mass="49455">MNKKKTSLKVAAVASAMGLVFGLVTATSSAAATDKTWACKPTKSKPVTVRLIEYFAGPARTPLLNAYARQFEAKTPGVKVEIISPSQADSPAKITQLLQAKNIDIVEPAGAILGQAMSAKQIANIYPYFSKTKGWAGLTDYSKFQAELFGKKTAYMIPNGYYVKAAFVRPEPIQAKAPAILTKIKAGTATWNDILTAKSTNTATSSMYAMRGARASFTQAIFVIRAYNAPDLNSGGYYNASTKTSMFNSAKSQEALDLMMKIWREASPAASVSWGYPEMVQGFVDGVAHYLIQDNEVIQIVDEKFAPYTSGKWIMAQMPKGPTGYSAQDVSGGGWSVAQSSKCKNIASDFLDFITTDPQHSSFARAYGVGPVTKTAEKDPFFKTGAWAIYNKIGQDKKEIKLDGSDVAQTCYGEFFTQADKDMQAMYANTLSTKDALKSWAEFWDTKCVNPYKK</sequence>
<reference evidence="1" key="1">
    <citation type="submission" date="2020-05" db="EMBL/GenBank/DDBJ databases">
        <authorList>
            <person name="Chiriac C."/>
            <person name="Salcher M."/>
            <person name="Ghai R."/>
            <person name="Kavagutti S V."/>
        </authorList>
    </citation>
    <scope>NUCLEOTIDE SEQUENCE</scope>
</reference>
<evidence type="ECO:0000313" key="1">
    <source>
        <dbReference type="EMBL" id="CAB4629360.1"/>
    </source>
</evidence>
<dbReference type="Pfam" id="PF13416">
    <property type="entry name" value="SBP_bac_8"/>
    <property type="match status" value="1"/>
</dbReference>
<dbReference type="EMBL" id="CAEZVG010000074">
    <property type="protein sequence ID" value="CAB4629360.1"/>
    <property type="molecule type" value="Genomic_DNA"/>
</dbReference>
<gene>
    <name evidence="1" type="ORF">UFOPK1946_01033</name>
</gene>
<proteinExistence type="predicted"/>
<dbReference type="SUPFAM" id="SSF53850">
    <property type="entry name" value="Periplasmic binding protein-like II"/>
    <property type="match status" value="1"/>
</dbReference>
<organism evidence="1">
    <name type="scientific">freshwater metagenome</name>
    <dbReference type="NCBI Taxonomy" id="449393"/>
    <lineage>
        <taxon>unclassified sequences</taxon>
        <taxon>metagenomes</taxon>
        <taxon>ecological metagenomes</taxon>
    </lineage>
</organism>
<accession>A0A6J6IXS8</accession>
<dbReference type="InterPro" id="IPR006059">
    <property type="entry name" value="SBP"/>
</dbReference>
<dbReference type="PANTHER" id="PTHR43649">
    <property type="entry name" value="ARABINOSE-BINDING PROTEIN-RELATED"/>
    <property type="match status" value="1"/>
</dbReference>
<dbReference type="InterPro" id="IPR050490">
    <property type="entry name" value="Bact_solute-bd_prot1"/>
</dbReference>
<dbReference type="PANTHER" id="PTHR43649:SF12">
    <property type="entry name" value="DIACETYLCHITOBIOSE BINDING PROTEIN DASA"/>
    <property type="match status" value="1"/>
</dbReference>
<name>A0A6J6IXS8_9ZZZZ</name>